<reference evidence="2 3" key="1">
    <citation type="submission" date="2018-04" db="EMBL/GenBank/DDBJ databases">
        <title>Genomic Encyclopedia of Archaeal and Bacterial Type Strains, Phase II (KMG-II): from individual species to whole genera.</title>
        <authorList>
            <person name="Goeker M."/>
        </authorList>
    </citation>
    <scope>NUCLEOTIDE SEQUENCE [LARGE SCALE GENOMIC DNA]</scope>
    <source>
        <strain evidence="2 3">DSM 29329</strain>
    </source>
</reference>
<accession>A0A2T6B2H1</accession>
<keyword evidence="1" id="KW-1133">Transmembrane helix</keyword>
<proteinExistence type="predicted"/>
<keyword evidence="3" id="KW-1185">Reference proteome</keyword>
<evidence type="ECO:0000313" key="3">
    <source>
        <dbReference type="Proteomes" id="UP000244069"/>
    </source>
</evidence>
<dbReference type="EMBL" id="QBKN01000005">
    <property type="protein sequence ID" value="PTX50225.1"/>
    <property type="molecule type" value="Genomic_DNA"/>
</dbReference>
<feature type="transmembrane region" description="Helical" evidence="1">
    <location>
        <begin position="6"/>
        <end position="23"/>
    </location>
</feature>
<dbReference type="Proteomes" id="UP000244069">
    <property type="component" value="Unassembled WGS sequence"/>
</dbReference>
<keyword evidence="1" id="KW-0812">Transmembrane</keyword>
<comment type="caution">
    <text evidence="2">The sequence shown here is derived from an EMBL/GenBank/DDBJ whole genome shotgun (WGS) entry which is preliminary data.</text>
</comment>
<gene>
    <name evidence="2" type="ORF">C8N44_10585</name>
</gene>
<evidence type="ECO:0000256" key="1">
    <source>
        <dbReference type="SAM" id="Phobius"/>
    </source>
</evidence>
<dbReference type="AlphaFoldDB" id="A0A2T6B2H1"/>
<keyword evidence="1" id="KW-0472">Membrane</keyword>
<name>A0A2T6B2H1_9RHOB</name>
<protein>
    <submittedName>
        <fullName evidence="2">Uncharacterized protein</fullName>
    </submittedName>
</protein>
<organism evidence="2 3">
    <name type="scientific">Allosediminivita pacifica</name>
    <dbReference type="NCBI Taxonomy" id="1267769"/>
    <lineage>
        <taxon>Bacteria</taxon>
        <taxon>Pseudomonadati</taxon>
        <taxon>Pseudomonadota</taxon>
        <taxon>Alphaproteobacteria</taxon>
        <taxon>Rhodobacterales</taxon>
        <taxon>Paracoccaceae</taxon>
        <taxon>Allosediminivita</taxon>
    </lineage>
</organism>
<sequence length="50" mass="5225">MHWASWVAIFLAASIPIAVNLLNRKGRGRAQPSSAMTILSLAFGAVATAS</sequence>
<evidence type="ECO:0000313" key="2">
    <source>
        <dbReference type="EMBL" id="PTX50225.1"/>
    </source>
</evidence>